<evidence type="ECO:0000313" key="1">
    <source>
        <dbReference type="EMBL" id="PKI37700.1"/>
    </source>
</evidence>
<organism evidence="1 2">
    <name type="scientific">Punica granatum</name>
    <name type="common">Pomegranate</name>
    <dbReference type="NCBI Taxonomy" id="22663"/>
    <lineage>
        <taxon>Eukaryota</taxon>
        <taxon>Viridiplantae</taxon>
        <taxon>Streptophyta</taxon>
        <taxon>Embryophyta</taxon>
        <taxon>Tracheophyta</taxon>
        <taxon>Spermatophyta</taxon>
        <taxon>Magnoliopsida</taxon>
        <taxon>eudicotyledons</taxon>
        <taxon>Gunneridae</taxon>
        <taxon>Pentapetalae</taxon>
        <taxon>rosids</taxon>
        <taxon>malvids</taxon>
        <taxon>Myrtales</taxon>
        <taxon>Lythraceae</taxon>
        <taxon>Punica</taxon>
    </lineage>
</organism>
<protein>
    <submittedName>
        <fullName evidence="1">Uncharacterized protein</fullName>
    </submittedName>
</protein>
<keyword evidence="2" id="KW-1185">Reference proteome</keyword>
<dbReference type="Gene3D" id="3.10.20.90">
    <property type="entry name" value="Phosphatidylinositol 3-kinase Catalytic Subunit, Chain A, domain 1"/>
    <property type="match status" value="1"/>
</dbReference>
<dbReference type="EMBL" id="PGOL01004345">
    <property type="protein sequence ID" value="PKI37700.1"/>
    <property type="molecule type" value="Genomic_DNA"/>
</dbReference>
<dbReference type="AlphaFoldDB" id="A0A2I0I1T9"/>
<accession>A0A2I0I1T9</accession>
<proteinExistence type="predicted"/>
<dbReference type="STRING" id="22663.A0A2I0I1T9"/>
<gene>
    <name evidence="1" type="ORF">CRG98_041993</name>
</gene>
<dbReference type="Proteomes" id="UP000233551">
    <property type="component" value="Unassembled WGS sequence"/>
</dbReference>
<evidence type="ECO:0000313" key="2">
    <source>
        <dbReference type="Proteomes" id="UP000233551"/>
    </source>
</evidence>
<name>A0A2I0I1T9_PUNGR</name>
<reference evidence="1 2" key="1">
    <citation type="submission" date="2017-11" db="EMBL/GenBank/DDBJ databases">
        <title>De-novo sequencing of pomegranate (Punica granatum L.) genome.</title>
        <authorList>
            <person name="Akparov Z."/>
            <person name="Amiraslanov A."/>
            <person name="Hajiyeva S."/>
            <person name="Abbasov M."/>
            <person name="Kaur K."/>
            <person name="Hamwieh A."/>
            <person name="Solovyev V."/>
            <person name="Salamov A."/>
            <person name="Braich B."/>
            <person name="Kosarev P."/>
            <person name="Mahmoud A."/>
            <person name="Hajiyev E."/>
            <person name="Babayeva S."/>
            <person name="Izzatullayeva V."/>
            <person name="Mammadov A."/>
            <person name="Mammadov A."/>
            <person name="Sharifova S."/>
            <person name="Ojaghi J."/>
            <person name="Eynullazada K."/>
            <person name="Bayramov B."/>
            <person name="Abdulazimova A."/>
            <person name="Shahmuradov I."/>
        </authorList>
    </citation>
    <scope>NUCLEOTIDE SEQUENCE [LARGE SCALE GENOMIC DNA]</scope>
    <source>
        <strain evidence="2">cv. AG2017</strain>
        <tissue evidence="1">Leaf</tissue>
    </source>
</reference>
<comment type="caution">
    <text evidence="1">The sequence shown here is derived from an EMBL/GenBank/DDBJ whole genome shotgun (WGS) entry which is preliminary data.</text>
</comment>
<sequence length="180" mass="19912">MSRLGGGKREQDIQAVQFLYKGNRIKGYQTPNQLKMKHHCEINAMFYQMGGGSGGSTPSHRRVQLRLGASGVDAATNGKLRLPSLSWWWCLLLPLPRSSSFFLPDLPWKAEKILWYASGDAKLSSADIQEGGVPVDEYLIVVLLLEVPPIIEQGGKERAGRFTGQRGLGGHKYLAPYIES</sequence>